<dbReference type="GO" id="GO:0005737">
    <property type="term" value="C:cytoplasm"/>
    <property type="evidence" value="ECO:0007669"/>
    <property type="project" value="TreeGrafter"/>
</dbReference>
<dbReference type="EMBL" id="MH908894">
    <property type="protein sequence ID" value="AYM53106.1"/>
    <property type="molecule type" value="Genomic_DNA"/>
</dbReference>
<feature type="domain" description="NAD-dependent epimerase/dehydratase" evidence="1">
    <location>
        <begin position="7"/>
        <end position="216"/>
    </location>
</feature>
<dbReference type="CDD" id="cd05262">
    <property type="entry name" value="SDR_a7"/>
    <property type="match status" value="1"/>
</dbReference>
<sequence length="300" mass="31905">MTKSMRVFVTGATGWIGTAVLKELRGAGHSVLGMAHSDAGADKLKAQGVEVYRGDLRDPRGLVEGVRATDATIHLAFHMDFSDFPRMNQIDRDAIRAMLDAMAGTNKAFVGTNGTLVVSKPGKVALEADESPASSPLSVRFQAERLVVDAAKRGVRGSVIRLAPTVHGAGDKGFIAMLIDIAREKKAAGYVDEGNHHWPAVHRDDAARLYRLAVESAPPGSVLHGTAEEGITMRAIAEAISKGTGAPTKSVPAAEAGAHFGWMSMVVGLDNRTSSEATRALLGWKTEQPGLLDDMRAHYF</sequence>
<dbReference type="InterPro" id="IPR036291">
    <property type="entry name" value="NAD(P)-bd_dom_sf"/>
</dbReference>
<dbReference type="Pfam" id="PF01370">
    <property type="entry name" value="Epimerase"/>
    <property type="match status" value="1"/>
</dbReference>
<dbReference type="PANTHER" id="PTHR48079:SF6">
    <property type="entry name" value="NAD(P)-BINDING DOMAIN-CONTAINING PROTEIN-RELATED"/>
    <property type="match status" value="1"/>
</dbReference>
<accession>A0A3Q8I2Q3</accession>
<dbReference type="InterPro" id="IPR001509">
    <property type="entry name" value="Epimerase_deHydtase"/>
</dbReference>
<name>A0A3Q8I2Q3_SORCE</name>
<dbReference type="Gene3D" id="3.40.50.720">
    <property type="entry name" value="NAD(P)-binding Rossmann-like Domain"/>
    <property type="match status" value="1"/>
</dbReference>
<dbReference type="GO" id="GO:0004029">
    <property type="term" value="F:aldehyde dehydrogenase (NAD+) activity"/>
    <property type="evidence" value="ECO:0007669"/>
    <property type="project" value="TreeGrafter"/>
</dbReference>
<protein>
    <submittedName>
        <fullName evidence="2">UDP-galactose 4-epimerase</fullName>
    </submittedName>
</protein>
<organism evidence="2">
    <name type="scientific">Sorangium cellulosum</name>
    <name type="common">Polyangium cellulosum</name>
    <dbReference type="NCBI Taxonomy" id="56"/>
    <lineage>
        <taxon>Bacteria</taxon>
        <taxon>Pseudomonadati</taxon>
        <taxon>Myxococcota</taxon>
        <taxon>Polyangia</taxon>
        <taxon>Polyangiales</taxon>
        <taxon>Polyangiaceae</taxon>
        <taxon>Sorangium</taxon>
    </lineage>
</organism>
<dbReference type="InterPro" id="IPR051783">
    <property type="entry name" value="NAD(P)-dependent_oxidoreduct"/>
</dbReference>
<dbReference type="PANTHER" id="PTHR48079">
    <property type="entry name" value="PROTEIN YEEZ"/>
    <property type="match status" value="1"/>
</dbReference>
<evidence type="ECO:0000313" key="2">
    <source>
        <dbReference type="EMBL" id="AYM53106.1"/>
    </source>
</evidence>
<reference evidence="2" key="1">
    <citation type="journal article" date="2018" name="J. Ind. Microbiol. Biotechnol.">
        <title>Genome mining reveals uncommon alkylpyrones as type III PKS products from myxobacteria.</title>
        <authorList>
            <person name="Hug J.J."/>
            <person name="Panter F."/>
            <person name="Krug D."/>
            <person name="Muller R."/>
        </authorList>
    </citation>
    <scope>NUCLEOTIDE SEQUENCE</scope>
    <source>
        <strain evidence="2">So ce377</strain>
    </source>
</reference>
<proteinExistence type="predicted"/>
<dbReference type="AlphaFoldDB" id="A0A3Q8I2Q3"/>
<evidence type="ECO:0000259" key="1">
    <source>
        <dbReference type="Pfam" id="PF01370"/>
    </source>
</evidence>
<dbReference type="SUPFAM" id="SSF51735">
    <property type="entry name" value="NAD(P)-binding Rossmann-fold domains"/>
    <property type="match status" value="1"/>
</dbReference>